<comment type="caution">
    <text evidence="5">The sequence shown here is derived from an EMBL/GenBank/DDBJ whole genome shotgun (WGS) entry which is preliminary data.</text>
</comment>
<evidence type="ECO:0000313" key="6">
    <source>
        <dbReference type="Proteomes" id="UP001302321"/>
    </source>
</evidence>
<dbReference type="AlphaFoldDB" id="A0AAN7A5P1"/>
<proteinExistence type="predicted"/>
<evidence type="ECO:0000313" key="5">
    <source>
        <dbReference type="EMBL" id="KAK4174219.1"/>
    </source>
</evidence>
<dbReference type="Gene3D" id="1.25.40.20">
    <property type="entry name" value="Ankyrin repeat-containing domain"/>
    <property type="match status" value="1"/>
</dbReference>
<feature type="repeat" description="ANK" evidence="3">
    <location>
        <begin position="310"/>
        <end position="342"/>
    </location>
</feature>
<dbReference type="InterPro" id="IPR036770">
    <property type="entry name" value="Ankyrin_rpt-contain_sf"/>
</dbReference>
<reference evidence="5" key="1">
    <citation type="journal article" date="2023" name="Mol. Phylogenet. Evol.">
        <title>Genome-scale phylogeny and comparative genomics of the fungal order Sordariales.</title>
        <authorList>
            <person name="Hensen N."/>
            <person name="Bonometti L."/>
            <person name="Westerberg I."/>
            <person name="Brannstrom I.O."/>
            <person name="Guillou S."/>
            <person name="Cros-Aarteil S."/>
            <person name="Calhoun S."/>
            <person name="Haridas S."/>
            <person name="Kuo A."/>
            <person name="Mondo S."/>
            <person name="Pangilinan J."/>
            <person name="Riley R."/>
            <person name="LaButti K."/>
            <person name="Andreopoulos B."/>
            <person name="Lipzen A."/>
            <person name="Chen C."/>
            <person name="Yan M."/>
            <person name="Daum C."/>
            <person name="Ng V."/>
            <person name="Clum A."/>
            <person name="Steindorff A."/>
            <person name="Ohm R.A."/>
            <person name="Martin F."/>
            <person name="Silar P."/>
            <person name="Natvig D.O."/>
            <person name="Lalanne C."/>
            <person name="Gautier V."/>
            <person name="Ament-Velasquez S.L."/>
            <person name="Kruys A."/>
            <person name="Hutchinson M.I."/>
            <person name="Powell A.J."/>
            <person name="Barry K."/>
            <person name="Miller A.N."/>
            <person name="Grigoriev I.V."/>
            <person name="Debuchy R."/>
            <person name="Gladieux P."/>
            <person name="Hiltunen Thoren M."/>
            <person name="Johannesson H."/>
        </authorList>
    </citation>
    <scope>NUCLEOTIDE SEQUENCE</scope>
    <source>
        <strain evidence="5">CBS 892.96</strain>
    </source>
</reference>
<feature type="compositionally biased region" description="Acidic residues" evidence="4">
    <location>
        <begin position="437"/>
        <end position="449"/>
    </location>
</feature>
<feature type="region of interest" description="Disordered" evidence="4">
    <location>
        <begin position="436"/>
        <end position="459"/>
    </location>
</feature>
<gene>
    <name evidence="5" type="ORF">QBC36DRAFT_292646</name>
</gene>
<keyword evidence="1" id="KW-0677">Repeat</keyword>
<sequence>MAMEVLGVVLGISTLVVRTTCTLYSLVDTWREAPEGLHRLLDDLRRSEQFCDETEAGLREMYLGLSKEARESASFTRHRRRRRLRNWRSSLFGLTIRVFGHSAGVECTYQARENAHLPQAREVLLFYNCPTWLFRGGVSVFFSSTLNGSPELTIRTVKQLLRNGRASIYDIRGNTDETPLFAALYRIDIPIVRLLFQAGADPISEAHRNPRILYEVIQTYLSARPGAQELMDMIPAFDHVELPPLHRVVSGVLHVDLEDVLCKPEYLSYLNYADPGSTWSPLDLAALRGDTVAASKLLKAGASVALKNKPGAPPLFQPCWFGHYEVAKLLVEAGADVNETLDDRGKTPIICAVNARVLLKRGSNYRFTTREGRNILHYLVEVADVEMFKIFTEAKMRGLGVDLHGNQKIKTLIEIFNERQLSVELRRAFNELLESTNNDDDELSDEGDEFHDAPEQRDR</sequence>
<keyword evidence="2 3" id="KW-0040">ANK repeat</keyword>
<evidence type="ECO:0000256" key="1">
    <source>
        <dbReference type="ARBA" id="ARBA00022737"/>
    </source>
</evidence>
<name>A0AAN7A5P1_9PEZI</name>
<feature type="repeat" description="ANK" evidence="3">
    <location>
        <begin position="277"/>
        <end position="309"/>
    </location>
</feature>
<protein>
    <submittedName>
        <fullName evidence="5">Ankyrin repeat-containing domain protein</fullName>
    </submittedName>
</protein>
<dbReference type="InterPro" id="IPR002110">
    <property type="entry name" value="Ankyrin_rpt"/>
</dbReference>
<feature type="compositionally biased region" description="Basic and acidic residues" evidence="4">
    <location>
        <begin position="450"/>
        <end position="459"/>
    </location>
</feature>
<dbReference type="Pfam" id="PF12796">
    <property type="entry name" value="Ank_2"/>
    <property type="match status" value="1"/>
</dbReference>
<dbReference type="PROSITE" id="PS50088">
    <property type="entry name" value="ANK_REPEAT"/>
    <property type="match status" value="2"/>
</dbReference>
<dbReference type="PROSITE" id="PS50297">
    <property type="entry name" value="ANK_REP_REGION"/>
    <property type="match status" value="1"/>
</dbReference>
<dbReference type="PANTHER" id="PTHR24198">
    <property type="entry name" value="ANKYRIN REPEAT AND PROTEIN KINASE DOMAIN-CONTAINING PROTEIN"/>
    <property type="match status" value="1"/>
</dbReference>
<dbReference type="SUPFAM" id="SSF48403">
    <property type="entry name" value="Ankyrin repeat"/>
    <property type="match status" value="1"/>
</dbReference>
<accession>A0AAN7A5P1</accession>
<evidence type="ECO:0000256" key="2">
    <source>
        <dbReference type="ARBA" id="ARBA00023043"/>
    </source>
</evidence>
<organism evidence="5 6">
    <name type="scientific">Triangularia setosa</name>
    <dbReference type="NCBI Taxonomy" id="2587417"/>
    <lineage>
        <taxon>Eukaryota</taxon>
        <taxon>Fungi</taxon>
        <taxon>Dikarya</taxon>
        <taxon>Ascomycota</taxon>
        <taxon>Pezizomycotina</taxon>
        <taxon>Sordariomycetes</taxon>
        <taxon>Sordariomycetidae</taxon>
        <taxon>Sordariales</taxon>
        <taxon>Podosporaceae</taxon>
        <taxon>Triangularia</taxon>
    </lineage>
</organism>
<evidence type="ECO:0000256" key="3">
    <source>
        <dbReference type="PROSITE-ProRule" id="PRU00023"/>
    </source>
</evidence>
<keyword evidence="6" id="KW-1185">Reference proteome</keyword>
<dbReference type="Proteomes" id="UP001302321">
    <property type="component" value="Unassembled WGS sequence"/>
</dbReference>
<reference evidence="5" key="2">
    <citation type="submission" date="2023-05" db="EMBL/GenBank/DDBJ databases">
        <authorList>
            <consortium name="Lawrence Berkeley National Laboratory"/>
            <person name="Steindorff A."/>
            <person name="Hensen N."/>
            <person name="Bonometti L."/>
            <person name="Westerberg I."/>
            <person name="Brannstrom I.O."/>
            <person name="Guillou S."/>
            <person name="Cros-Aarteil S."/>
            <person name="Calhoun S."/>
            <person name="Haridas S."/>
            <person name="Kuo A."/>
            <person name="Mondo S."/>
            <person name="Pangilinan J."/>
            <person name="Riley R."/>
            <person name="Labutti K."/>
            <person name="Andreopoulos B."/>
            <person name="Lipzen A."/>
            <person name="Chen C."/>
            <person name="Yanf M."/>
            <person name="Daum C."/>
            <person name="Ng V."/>
            <person name="Clum A."/>
            <person name="Ohm R."/>
            <person name="Martin F."/>
            <person name="Silar P."/>
            <person name="Natvig D."/>
            <person name="Lalanne C."/>
            <person name="Gautier V."/>
            <person name="Ament-Velasquez S.L."/>
            <person name="Kruys A."/>
            <person name="Hutchinson M.I."/>
            <person name="Powell A.J."/>
            <person name="Barry K."/>
            <person name="Miller A.N."/>
            <person name="Grigoriev I.V."/>
            <person name="Debuchy R."/>
            <person name="Gladieux P."/>
            <person name="Thoren M.H."/>
            <person name="Johannesson H."/>
        </authorList>
    </citation>
    <scope>NUCLEOTIDE SEQUENCE</scope>
    <source>
        <strain evidence="5">CBS 892.96</strain>
    </source>
</reference>
<dbReference type="PANTHER" id="PTHR24198:SF165">
    <property type="entry name" value="ANKYRIN REPEAT-CONTAINING PROTEIN-RELATED"/>
    <property type="match status" value="1"/>
</dbReference>
<dbReference type="EMBL" id="MU866294">
    <property type="protein sequence ID" value="KAK4174219.1"/>
    <property type="molecule type" value="Genomic_DNA"/>
</dbReference>
<evidence type="ECO:0000256" key="4">
    <source>
        <dbReference type="SAM" id="MobiDB-lite"/>
    </source>
</evidence>
<dbReference type="SMART" id="SM00248">
    <property type="entry name" value="ANK"/>
    <property type="match status" value="4"/>
</dbReference>